<comment type="similarity">
    <text evidence="1 7">Belongs to the peptidase S11 family.</text>
</comment>
<dbReference type="EMBL" id="JBHSIT010000003">
    <property type="protein sequence ID" value="MFC4907847.1"/>
    <property type="molecule type" value="Genomic_DNA"/>
</dbReference>
<dbReference type="RefSeq" id="WP_378253974.1">
    <property type="nucleotide sequence ID" value="NZ_JBHSIT010000003.1"/>
</dbReference>
<gene>
    <name evidence="9" type="ORF">ACFPCY_10980</name>
</gene>
<feature type="domain" description="Peptidase S11 D-alanyl-D-alanine carboxypeptidase A N-terminal" evidence="8">
    <location>
        <begin position="39"/>
        <end position="250"/>
    </location>
</feature>
<keyword evidence="9" id="KW-0645">Protease</keyword>
<name>A0ABV9TUS4_9ACTN</name>
<organism evidence="9 10">
    <name type="scientific">Actinomadura gamaensis</name>
    <dbReference type="NCBI Taxonomy" id="1763541"/>
    <lineage>
        <taxon>Bacteria</taxon>
        <taxon>Bacillati</taxon>
        <taxon>Actinomycetota</taxon>
        <taxon>Actinomycetes</taxon>
        <taxon>Streptosporangiales</taxon>
        <taxon>Thermomonosporaceae</taxon>
        <taxon>Actinomadura</taxon>
    </lineage>
</organism>
<comment type="caution">
    <text evidence="9">The sequence shown here is derived from an EMBL/GenBank/DDBJ whole genome shotgun (WGS) entry which is preliminary data.</text>
</comment>
<dbReference type="Proteomes" id="UP001595872">
    <property type="component" value="Unassembled WGS sequence"/>
</dbReference>
<dbReference type="SUPFAM" id="SSF56601">
    <property type="entry name" value="beta-lactamase/transpeptidase-like"/>
    <property type="match status" value="1"/>
</dbReference>
<accession>A0ABV9TUS4</accession>
<keyword evidence="3 9" id="KW-0378">Hydrolase</keyword>
<evidence type="ECO:0000256" key="5">
    <source>
        <dbReference type="ARBA" id="ARBA00022984"/>
    </source>
</evidence>
<dbReference type="Gene3D" id="3.40.710.10">
    <property type="entry name" value="DD-peptidase/beta-lactamase superfamily"/>
    <property type="match status" value="1"/>
</dbReference>
<evidence type="ECO:0000256" key="7">
    <source>
        <dbReference type="RuleBase" id="RU004016"/>
    </source>
</evidence>
<reference evidence="10" key="1">
    <citation type="journal article" date="2019" name="Int. J. Syst. Evol. Microbiol.">
        <title>The Global Catalogue of Microorganisms (GCM) 10K type strain sequencing project: providing services to taxonomists for standard genome sequencing and annotation.</title>
        <authorList>
            <consortium name="The Broad Institute Genomics Platform"/>
            <consortium name="The Broad Institute Genome Sequencing Center for Infectious Disease"/>
            <person name="Wu L."/>
            <person name="Ma J."/>
        </authorList>
    </citation>
    <scope>NUCLEOTIDE SEQUENCE [LARGE SCALE GENOMIC DNA]</scope>
    <source>
        <strain evidence="10">KLKA75</strain>
    </source>
</reference>
<dbReference type="InterPro" id="IPR018044">
    <property type="entry name" value="Peptidase_S11"/>
</dbReference>
<keyword evidence="10" id="KW-1185">Reference proteome</keyword>
<evidence type="ECO:0000256" key="6">
    <source>
        <dbReference type="ARBA" id="ARBA00023316"/>
    </source>
</evidence>
<evidence type="ECO:0000256" key="3">
    <source>
        <dbReference type="ARBA" id="ARBA00022801"/>
    </source>
</evidence>
<evidence type="ECO:0000313" key="10">
    <source>
        <dbReference type="Proteomes" id="UP001595872"/>
    </source>
</evidence>
<evidence type="ECO:0000256" key="4">
    <source>
        <dbReference type="ARBA" id="ARBA00022960"/>
    </source>
</evidence>
<evidence type="ECO:0000256" key="2">
    <source>
        <dbReference type="ARBA" id="ARBA00022729"/>
    </source>
</evidence>
<keyword evidence="6" id="KW-0961">Cell wall biogenesis/degradation</keyword>
<evidence type="ECO:0000256" key="1">
    <source>
        <dbReference type="ARBA" id="ARBA00007164"/>
    </source>
</evidence>
<proteinExistence type="inferred from homology"/>
<dbReference type="GO" id="GO:0004180">
    <property type="term" value="F:carboxypeptidase activity"/>
    <property type="evidence" value="ECO:0007669"/>
    <property type="project" value="UniProtKB-KW"/>
</dbReference>
<sequence>MSDGLAVVRGGLGGLPGESGSAPAGVRARGAYLAAGRASWSHRADTRRPIASVTKLMTALVVVRAGHLDRTITIKQKYVDYGVRHGASMAGLRAGDRLTARQLLYAMLLPSGSDAAYALVESYGPTWPAFVAKMNATARKLGMSRTHYDNFDGLPWPAKTADTSTPRDLVVLARRALATPSLRRVVRTRTYRIGKSPTHAAYAWTNTNRLLGSYKGAAGVKTGFTNTAGYCLLFTARRGSRTVYGALLGEPTSDARFSDASRMLDWGFGLHATHVPLFPPTSSDRD</sequence>
<dbReference type="PRINTS" id="PR00725">
    <property type="entry name" value="DADACBPTASE1"/>
</dbReference>
<dbReference type="InterPro" id="IPR001967">
    <property type="entry name" value="Peptidase_S11_N"/>
</dbReference>
<dbReference type="InterPro" id="IPR012338">
    <property type="entry name" value="Beta-lactam/transpept-like"/>
</dbReference>
<dbReference type="Pfam" id="PF00768">
    <property type="entry name" value="Peptidase_S11"/>
    <property type="match status" value="1"/>
</dbReference>
<keyword evidence="2" id="KW-0732">Signal</keyword>
<protein>
    <submittedName>
        <fullName evidence="9">D-alanyl-D-alanine carboxypeptidase family protein</fullName>
        <ecNumber evidence="9">3.4.-.-</ecNumber>
    </submittedName>
</protein>
<keyword evidence="5" id="KW-0573">Peptidoglycan synthesis</keyword>
<dbReference type="EC" id="3.4.-.-" evidence="9"/>
<keyword evidence="4" id="KW-0133">Cell shape</keyword>
<dbReference type="PANTHER" id="PTHR21581:SF33">
    <property type="entry name" value="D-ALANYL-D-ALANINE CARBOXYPEPTIDASE DACB"/>
    <property type="match status" value="1"/>
</dbReference>
<evidence type="ECO:0000313" key="9">
    <source>
        <dbReference type="EMBL" id="MFC4907847.1"/>
    </source>
</evidence>
<keyword evidence="9" id="KW-0121">Carboxypeptidase</keyword>
<evidence type="ECO:0000259" key="8">
    <source>
        <dbReference type="Pfam" id="PF00768"/>
    </source>
</evidence>
<dbReference type="PANTHER" id="PTHR21581">
    <property type="entry name" value="D-ALANYL-D-ALANINE CARBOXYPEPTIDASE"/>
    <property type="match status" value="1"/>
</dbReference>